<gene>
    <name evidence="2" type="ORF">BT62DRAFT_265714</name>
</gene>
<dbReference type="AlphaFoldDB" id="A0A9P7W3A8"/>
<proteinExistence type="predicted"/>
<feature type="compositionally biased region" description="Polar residues" evidence="1">
    <location>
        <begin position="78"/>
        <end position="103"/>
    </location>
</feature>
<evidence type="ECO:0000256" key="1">
    <source>
        <dbReference type="SAM" id="MobiDB-lite"/>
    </source>
</evidence>
<organism evidence="2 3">
    <name type="scientific">Guyanagaster necrorhizus</name>
    <dbReference type="NCBI Taxonomy" id="856835"/>
    <lineage>
        <taxon>Eukaryota</taxon>
        <taxon>Fungi</taxon>
        <taxon>Dikarya</taxon>
        <taxon>Basidiomycota</taxon>
        <taxon>Agaricomycotina</taxon>
        <taxon>Agaricomycetes</taxon>
        <taxon>Agaricomycetidae</taxon>
        <taxon>Agaricales</taxon>
        <taxon>Marasmiineae</taxon>
        <taxon>Physalacriaceae</taxon>
        <taxon>Guyanagaster</taxon>
    </lineage>
</organism>
<name>A0A9P7W3A8_9AGAR</name>
<feature type="region of interest" description="Disordered" evidence="1">
    <location>
        <begin position="78"/>
        <end position="111"/>
    </location>
</feature>
<dbReference type="EMBL" id="MU250524">
    <property type="protein sequence ID" value="KAG7451794.1"/>
    <property type="molecule type" value="Genomic_DNA"/>
</dbReference>
<dbReference type="RefSeq" id="XP_043045294.1">
    <property type="nucleotide sequence ID" value="XM_043180295.1"/>
</dbReference>
<dbReference type="Proteomes" id="UP000812287">
    <property type="component" value="Unassembled WGS sequence"/>
</dbReference>
<accession>A0A9P7W3A8</accession>
<dbReference type="GeneID" id="66102591"/>
<keyword evidence="3" id="KW-1185">Reference proteome</keyword>
<protein>
    <submittedName>
        <fullName evidence="2">Uncharacterized protein</fullName>
    </submittedName>
</protein>
<sequence length="111" mass="12199">MILKYPQTSCPFICFCVPLAQQDRASEIHGTRFLCNVALGESLLAQRIESTSSEVVSSSLARGVIIDHRFSHPCNGPMHNNQPAHQTSTSFGFQGQRNITSRDVGSPKSCY</sequence>
<evidence type="ECO:0000313" key="2">
    <source>
        <dbReference type="EMBL" id="KAG7451794.1"/>
    </source>
</evidence>
<comment type="caution">
    <text evidence="2">The sequence shown here is derived from an EMBL/GenBank/DDBJ whole genome shotgun (WGS) entry which is preliminary data.</text>
</comment>
<evidence type="ECO:0000313" key="3">
    <source>
        <dbReference type="Proteomes" id="UP000812287"/>
    </source>
</evidence>
<reference evidence="2" key="1">
    <citation type="submission" date="2020-11" db="EMBL/GenBank/DDBJ databases">
        <title>Adaptations for nitrogen fixation in a non-lichenized fungal sporocarp promotes dispersal by wood-feeding termites.</title>
        <authorList>
            <consortium name="DOE Joint Genome Institute"/>
            <person name="Koch R.A."/>
            <person name="Yoon G."/>
            <person name="Arayal U."/>
            <person name="Lail K."/>
            <person name="Amirebrahimi M."/>
            <person name="Labutti K."/>
            <person name="Lipzen A."/>
            <person name="Riley R."/>
            <person name="Barry K."/>
            <person name="Henrissat B."/>
            <person name="Grigoriev I.V."/>
            <person name="Herr J.R."/>
            <person name="Aime M.C."/>
        </authorList>
    </citation>
    <scope>NUCLEOTIDE SEQUENCE</scope>
    <source>
        <strain evidence="2">MCA 3950</strain>
    </source>
</reference>